<dbReference type="Proteomes" id="UP000001362">
    <property type="component" value="Chromosome"/>
</dbReference>
<protein>
    <recommendedName>
        <fullName evidence="4">DUF4013 domain-containing protein</fullName>
    </recommendedName>
</protein>
<evidence type="ECO:0000313" key="3">
    <source>
        <dbReference type="Proteomes" id="UP000001362"/>
    </source>
</evidence>
<name>B7J7I0_ACIF2</name>
<dbReference type="KEGG" id="afr:AFE_1005"/>
<evidence type="ECO:0008006" key="4">
    <source>
        <dbReference type="Google" id="ProtNLM"/>
    </source>
</evidence>
<dbReference type="PaxDb" id="243159-AFE_1005"/>
<dbReference type="EMBL" id="CP001219">
    <property type="protein sequence ID" value="ACK80718.1"/>
    <property type="molecule type" value="Genomic_DNA"/>
</dbReference>
<dbReference type="STRING" id="243159.AFE_1005"/>
<keyword evidence="3" id="KW-1185">Reference proteome</keyword>
<reference evidence="2 3" key="1">
    <citation type="journal article" date="2008" name="BMC Genomics">
        <title>Acidithiobacillus ferrooxidans metabolism: from genome sequence to industrial applications.</title>
        <authorList>
            <person name="Valdes J."/>
            <person name="Pedroso I."/>
            <person name="Quatrini R."/>
            <person name="Dodson R.J."/>
            <person name="Tettelin H."/>
            <person name="Blake R.II."/>
            <person name="Eisen J.A."/>
            <person name="Holmes D.S."/>
        </authorList>
    </citation>
    <scope>NUCLEOTIDE SEQUENCE [LARGE SCALE GENOMIC DNA]</scope>
    <source>
        <strain evidence="3">ATCC 23270 / DSM 14882 / CIP 104768 / NCIMB 8455</strain>
    </source>
</reference>
<organism evidence="2 3">
    <name type="scientific">Acidithiobacillus ferrooxidans (strain ATCC 23270 / DSM 14882 / CIP 104768 / NCIMB 8455)</name>
    <name type="common">Ferrobacillus ferrooxidans (strain ATCC 23270)</name>
    <dbReference type="NCBI Taxonomy" id="243159"/>
    <lineage>
        <taxon>Bacteria</taxon>
        <taxon>Pseudomonadati</taxon>
        <taxon>Pseudomonadota</taxon>
        <taxon>Acidithiobacillia</taxon>
        <taxon>Acidithiobacillales</taxon>
        <taxon>Acidithiobacillaceae</taxon>
        <taxon>Acidithiobacillus</taxon>
    </lineage>
</organism>
<gene>
    <name evidence="2" type="ordered locus">AFE_1005</name>
</gene>
<keyword evidence="1" id="KW-0812">Transmembrane</keyword>
<dbReference type="HOGENOM" id="CLU_1109568_0_0_6"/>
<feature type="transmembrane region" description="Helical" evidence="1">
    <location>
        <begin position="147"/>
        <end position="170"/>
    </location>
</feature>
<evidence type="ECO:0000313" key="2">
    <source>
        <dbReference type="EMBL" id="ACK80718.1"/>
    </source>
</evidence>
<evidence type="ECO:0000256" key="1">
    <source>
        <dbReference type="SAM" id="Phobius"/>
    </source>
</evidence>
<feature type="transmembrane region" description="Helical" evidence="1">
    <location>
        <begin position="222"/>
        <end position="244"/>
    </location>
</feature>
<dbReference type="AlphaFoldDB" id="B7J7I0"/>
<feature type="transmembrane region" description="Helical" evidence="1">
    <location>
        <begin position="195"/>
        <end position="216"/>
    </location>
</feature>
<accession>B7J7I0</accession>
<keyword evidence="1" id="KW-1133">Transmembrane helix</keyword>
<feature type="transmembrane region" description="Helical" evidence="1">
    <location>
        <begin position="108"/>
        <end position="127"/>
    </location>
</feature>
<sequence>MAVFDTERPAVLDPGWGNRWPNQAKRLLKGARWPLAGTLAGFLALNVALPQPPVLVVPVDLFAAGFVLSMLRAADGKVDPGERRSVLVRGLRLMGEALPELARFTLEIFAFVVVVQVFLMGAAALFSSPGIASVSIRQILAHGWMRGGIGTSLLDVILLGTPGMIPAFYLSMHDGTRTWRAFATAFRAVVENPNALRVFVSALPVSIVIGMLYLAVGGGLVAGALAQILIGMAWMFLLLYGYVFSAEIFL</sequence>
<proteinExistence type="predicted"/>
<keyword evidence="1" id="KW-0472">Membrane</keyword>